<evidence type="ECO:0000256" key="2">
    <source>
        <dbReference type="ARBA" id="ARBA00022448"/>
    </source>
</evidence>
<feature type="transmembrane region" description="Helical" evidence="7">
    <location>
        <begin position="281"/>
        <end position="307"/>
    </location>
</feature>
<evidence type="ECO:0000313" key="9">
    <source>
        <dbReference type="EMBL" id="PVH29850.1"/>
    </source>
</evidence>
<dbReference type="RefSeq" id="WP_116557741.1">
    <property type="nucleotide sequence ID" value="NZ_JBLWXM010000001.1"/>
</dbReference>
<keyword evidence="2 7" id="KW-0813">Transport</keyword>
<dbReference type="Pfam" id="PF00528">
    <property type="entry name" value="BPD_transp_1"/>
    <property type="match status" value="1"/>
</dbReference>
<dbReference type="GO" id="GO:0071916">
    <property type="term" value="F:dipeptide transmembrane transporter activity"/>
    <property type="evidence" value="ECO:0007669"/>
    <property type="project" value="TreeGrafter"/>
</dbReference>
<dbReference type="PANTHER" id="PTHR43163:SF6">
    <property type="entry name" value="DIPEPTIDE TRANSPORT SYSTEM PERMEASE PROTEIN DPPB-RELATED"/>
    <property type="match status" value="1"/>
</dbReference>
<evidence type="ECO:0000256" key="3">
    <source>
        <dbReference type="ARBA" id="ARBA00022475"/>
    </source>
</evidence>
<evidence type="ECO:0000256" key="6">
    <source>
        <dbReference type="ARBA" id="ARBA00023136"/>
    </source>
</evidence>
<comment type="similarity">
    <text evidence="7">Belongs to the binding-protein-dependent transport system permease family.</text>
</comment>
<gene>
    <name evidence="9" type="ORF">DDE20_07055</name>
</gene>
<dbReference type="AlphaFoldDB" id="A0A2T8HWN1"/>
<comment type="subcellular location">
    <subcellularLocation>
        <location evidence="1 7">Cell membrane</location>
        <topology evidence="1 7">Multi-pass membrane protein</topology>
    </subcellularLocation>
</comment>
<dbReference type="Gene3D" id="1.10.3720.10">
    <property type="entry name" value="MetI-like"/>
    <property type="match status" value="1"/>
</dbReference>
<keyword evidence="5 7" id="KW-1133">Transmembrane helix</keyword>
<dbReference type="InterPro" id="IPR045621">
    <property type="entry name" value="BPD_transp_1_N"/>
</dbReference>
<evidence type="ECO:0000256" key="4">
    <source>
        <dbReference type="ARBA" id="ARBA00022692"/>
    </source>
</evidence>
<keyword evidence="6 7" id="KW-0472">Membrane</keyword>
<protein>
    <recommendedName>
        <fullName evidence="8">ABC transmembrane type-1 domain-containing protein</fullName>
    </recommendedName>
</protein>
<dbReference type="InterPro" id="IPR035906">
    <property type="entry name" value="MetI-like_sf"/>
</dbReference>
<dbReference type="SUPFAM" id="SSF161098">
    <property type="entry name" value="MetI-like"/>
    <property type="match status" value="1"/>
</dbReference>
<feature type="transmembrane region" description="Helical" evidence="7">
    <location>
        <begin position="9"/>
        <end position="30"/>
    </location>
</feature>
<evidence type="ECO:0000259" key="8">
    <source>
        <dbReference type="PROSITE" id="PS50928"/>
    </source>
</evidence>
<accession>A0A2T8HWN1</accession>
<dbReference type="EMBL" id="QDKM01000002">
    <property type="protein sequence ID" value="PVH29850.1"/>
    <property type="molecule type" value="Genomic_DNA"/>
</dbReference>
<evidence type="ECO:0000256" key="1">
    <source>
        <dbReference type="ARBA" id="ARBA00004651"/>
    </source>
</evidence>
<dbReference type="Pfam" id="PF19300">
    <property type="entry name" value="BPD_transp_1_N"/>
    <property type="match status" value="1"/>
</dbReference>
<feature type="transmembrane region" description="Helical" evidence="7">
    <location>
        <begin position="181"/>
        <end position="200"/>
    </location>
</feature>
<evidence type="ECO:0000256" key="7">
    <source>
        <dbReference type="RuleBase" id="RU363032"/>
    </source>
</evidence>
<feature type="transmembrane region" description="Helical" evidence="7">
    <location>
        <begin position="131"/>
        <end position="161"/>
    </location>
</feature>
<evidence type="ECO:0000256" key="5">
    <source>
        <dbReference type="ARBA" id="ARBA00022989"/>
    </source>
</evidence>
<dbReference type="Proteomes" id="UP000245911">
    <property type="component" value="Unassembled WGS sequence"/>
</dbReference>
<evidence type="ECO:0000313" key="10">
    <source>
        <dbReference type="Proteomes" id="UP000245911"/>
    </source>
</evidence>
<feature type="transmembrane region" description="Helical" evidence="7">
    <location>
        <begin position="90"/>
        <end position="119"/>
    </location>
</feature>
<dbReference type="CDD" id="cd06261">
    <property type="entry name" value="TM_PBP2"/>
    <property type="match status" value="1"/>
</dbReference>
<dbReference type="PANTHER" id="PTHR43163">
    <property type="entry name" value="DIPEPTIDE TRANSPORT SYSTEM PERMEASE PROTEIN DPPB-RELATED"/>
    <property type="match status" value="1"/>
</dbReference>
<keyword evidence="3" id="KW-1003">Cell membrane</keyword>
<dbReference type="OrthoDB" id="9807402at2"/>
<dbReference type="GO" id="GO:0005886">
    <property type="term" value="C:plasma membrane"/>
    <property type="evidence" value="ECO:0007669"/>
    <property type="project" value="UniProtKB-SubCell"/>
</dbReference>
<dbReference type="InterPro" id="IPR000515">
    <property type="entry name" value="MetI-like"/>
</dbReference>
<sequence>MLVFIFRRLLGILPILFLITLAVFLVMQVLPGDPALMILGTEATPEALAAIRERLGLNQPLYMQYLSWIGNVLSGDLGRSMVDNSPVSRAILYALPVTLQISFLAILIALVIGVPAGVIGATRRGGIGDTVVSLIGFSCISLPGFWVAILLLYVLSLYLGWLPSSGFVRLHEDWIGSLQTSIMPAIALGLRPAGIFMRLVRSSMLEAMKSDYVRTARAKGITAMKVTLRHGLRTSLIPLLTVLSVEFAALLGNVVVIDTIFGLPGFGRLIYNSVLRLDLTMMQSLVLIFAVSVILINLLTDVAYFILDPRIKER</sequence>
<feature type="domain" description="ABC transmembrane type-1" evidence="8">
    <location>
        <begin position="95"/>
        <end position="300"/>
    </location>
</feature>
<comment type="caution">
    <text evidence="9">The sequence shown here is derived from an EMBL/GenBank/DDBJ whole genome shotgun (WGS) entry which is preliminary data.</text>
</comment>
<keyword evidence="10" id="KW-1185">Reference proteome</keyword>
<name>A0A2T8HWN1_9RHOB</name>
<reference evidence="9 10" key="1">
    <citation type="submission" date="2018-04" db="EMBL/GenBank/DDBJ databases">
        <title>Pararhodobacter oceanense sp. nov., isolated from marine intertidal sediment.</title>
        <authorList>
            <person name="Wang X.-L."/>
            <person name="Du Z.-J."/>
        </authorList>
    </citation>
    <scope>NUCLEOTIDE SEQUENCE [LARGE SCALE GENOMIC DNA]</scope>
    <source>
        <strain evidence="9 10">AM505</strain>
    </source>
</reference>
<feature type="transmembrane region" description="Helical" evidence="7">
    <location>
        <begin position="236"/>
        <end position="261"/>
    </location>
</feature>
<proteinExistence type="inferred from homology"/>
<dbReference type="PROSITE" id="PS50928">
    <property type="entry name" value="ABC_TM1"/>
    <property type="match status" value="1"/>
</dbReference>
<organism evidence="9 10">
    <name type="scientific">Pararhodobacter oceanensis</name>
    <dbReference type="NCBI Taxonomy" id="2172121"/>
    <lineage>
        <taxon>Bacteria</taxon>
        <taxon>Pseudomonadati</taxon>
        <taxon>Pseudomonadota</taxon>
        <taxon>Alphaproteobacteria</taxon>
        <taxon>Rhodobacterales</taxon>
        <taxon>Paracoccaceae</taxon>
        <taxon>Pararhodobacter</taxon>
    </lineage>
</organism>
<keyword evidence="4 7" id="KW-0812">Transmembrane</keyword>